<organism evidence="2 3">
    <name type="scientific">Shigella phage Ag3</name>
    <dbReference type="NCBI Taxonomy" id="637730"/>
    <lineage>
        <taxon>Viruses</taxon>
        <taxon>Duplodnaviria</taxon>
        <taxon>Heunggongvirae</taxon>
        <taxon>Uroviricota</taxon>
        <taxon>Caudoviricetes</taxon>
        <taxon>Pantevenvirales</taxon>
        <taxon>Ackermannviridae</taxon>
        <taxon>Aglimvirinae</taxon>
        <taxon>Agtrevirus</taxon>
        <taxon>Agtrevirus AG3</taxon>
    </lineage>
</organism>
<dbReference type="EMBL" id="FJ373894">
    <property type="protein sequence ID" value="ACO94270.1"/>
    <property type="molecule type" value="Genomic_DNA"/>
</dbReference>
<keyword evidence="2" id="KW-0378">Hydrolase</keyword>
<dbReference type="RefSeq" id="YP_003358523.1">
    <property type="nucleotide sequence ID" value="NC_013693.1"/>
</dbReference>
<accession>C8XUE0</accession>
<keyword evidence="2" id="KW-0255">Endonuclease</keyword>
<keyword evidence="3" id="KW-1185">Reference proteome</keyword>
<proteinExistence type="predicted"/>
<name>C8XUE0_9CAUD</name>
<sequence>MNYTRALFSILERSYSRNLIGYSERHHREPRSLGGSDTAENIAVLTAREHFIVHKLLAKIFSMSPAYVKIFSLMRNRSKSQTSRQYEEFALRKWERMKAANSTPEFKRKCSERFKGVALSREHRSKISDSLMDRPKSDSQRSKLKQIHSKPWESPNAKHTRKYWALAGVFYDWWVADGARLGICRNVTMAKELGVDRAEMTAKSCIQRFQKGWVPYNDENWVKFFEEMKNA</sequence>
<dbReference type="OrthoDB" id="19703at10239"/>
<dbReference type="GO" id="GO:0004519">
    <property type="term" value="F:endonuclease activity"/>
    <property type="evidence" value="ECO:0007669"/>
    <property type="project" value="UniProtKB-KW"/>
</dbReference>
<feature type="compositionally biased region" description="Basic and acidic residues" evidence="1">
    <location>
        <begin position="123"/>
        <end position="141"/>
    </location>
</feature>
<keyword evidence="2" id="KW-0540">Nuclease</keyword>
<protein>
    <submittedName>
        <fullName evidence="2">Putative homing endonuclease</fullName>
    </submittedName>
</protein>
<feature type="region of interest" description="Disordered" evidence="1">
    <location>
        <begin position="123"/>
        <end position="154"/>
    </location>
</feature>
<dbReference type="CDD" id="cd00085">
    <property type="entry name" value="HNHc"/>
    <property type="match status" value="1"/>
</dbReference>
<evidence type="ECO:0000256" key="1">
    <source>
        <dbReference type="SAM" id="MobiDB-lite"/>
    </source>
</evidence>
<dbReference type="KEGG" id="vg:8683613"/>
<gene>
    <name evidence="2" type="primary">orf00042</name>
</gene>
<dbReference type="Proteomes" id="UP000002614">
    <property type="component" value="Segment"/>
</dbReference>
<reference evidence="2 3" key="1">
    <citation type="journal article" date="2011" name="Virol. J.">
        <title>A Shigella boydii bacteriophage which resembles Salmonella phage ViI.</title>
        <authorList>
            <person name="Anany H."/>
            <person name="Lingohr E.J."/>
            <person name="Villegas A."/>
            <person name="Ackermann H.W."/>
            <person name="She Y.M."/>
            <person name="Griffiths M.W."/>
            <person name="Kropinski A.M."/>
        </authorList>
    </citation>
    <scope>NUCLEOTIDE SEQUENCE [LARGE SCALE GENOMIC DNA]</scope>
</reference>
<dbReference type="InterPro" id="IPR003615">
    <property type="entry name" value="HNH_nuc"/>
</dbReference>
<evidence type="ECO:0000313" key="3">
    <source>
        <dbReference type="Proteomes" id="UP000002614"/>
    </source>
</evidence>
<evidence type="ECO:0000313" key="2">
    <source>
        <dbReference type="EMBL" id="ACO94270.1"/>
    </source>
</evidence>
<dbReference type="GeneID" id="8683613"/>